<dbReference type="Proteomes" id="UP000256845">
    <property type="component" value="Unassembled WGS sequence"/>
</dbReference>
<evidence type="ECO:0000313" key="2">
    <source>
        <dbReference type="EMBL" id="RED49895.1"/>
    </source>
</evidence>
<dbReference type="OrthoDB" id="7365480at2"/>
<accession>A0A3D9HKF3</accession>
<dbReference type="SUPFAM" id="SSF158682">
    <property type="entry name" value="TerB-like"/>
    <property type="match status" value="1"/>
</dbReference>
<proteinExistence type="predicted"/>
<dbReference type="CDD" id="cd07176">
    <property type="entry name" value="terB"/>
    <property type="match status" value="1"/>
</dbReference>
<reference evidence="2 3" key="1">
    <citation type="submission" date="2018-07" db="EMBL/GenBank/DDBJ databases">
        <title>Genomic Encyclopedia of Type Strains, Phase III (KMG-III): the genomes of soil and plant-associated and newly described type strains.</title>
        <authorList>
            <person name="Whitman W."/>
        </authorList>
    </citation>
    <scope>NUCLEOTIDE SEQUENCE [LARGE SCALE GENOMIC DNA]</scope>
    <source>
        <strain evidence="2 3">CECT 8488</strain>
    </source>
</reference>
<name>A0A3D9HKF3_9PROT</name>
<dbReference type="Pfam" id="PF05099">
    <property type="entry name" value="TerB"/>
    <property type="match status" value="1"/>
</dbReference>
<sequence length="147" mass="16435">MLMELVDDLRLALERLKHRPFLEAAMATAALVAHSDGVVRLSERTRLDDILETLDLLKIYDVHDAVDLFNRYVDRLETDGGAAVEDALNDIARVSENPEEADLLVRVGMAISCADGDFEEGERRILKQICLTLHLPSENYLVAACSR</sequence>
<organism evidence="2 3">
    <name type="scientific">Aestuariispira insulae</name>
    <dbReference type="NCBI Taxonomy" id="1461337"/>
    <lineage>
        <taxon>Bacteria</taxon>
        <taxon>Pseudomonadati</taxon>
        <taxon>Pseudomonadota</taxon>
        <taxon>Alphaproteobacteria</taxon>
        <taxon>Rhodospirillales</taxon>
        <taxon>Kiloniellaceae</taxon>
        <taxon>Aestuariispira</taxon>
    </lineage>
</organism>
<dbReference type="AlphaFoldDB" id="A0A3D9HKF3"/>
<feature type="domain" description="Co-chaperone DjlA N-terminal" evidence="1">
    <location>
        <begin position="23"/>
        <end position="139"/>
    </location>
</feature>
<evidence type="ECO:0000313" key="3">
    <source>
        <dbReference type="Proteomes" id="UP000256845"/>
    </source>
</evidence>
<dbReference type="Gene3D" id="1.10.3680.10">
    <property type="entry name" value="TerB-like"/>
    <property type="match status" value="1"/>
</dbReference>
<evidence type="ECO:0000259" key="1">
    <source>
        <dbReference type="Pfam" id="PF05099"/>
    </source>
</evidence>
<dbReference type="InterPro" id="IPR007791">
    <property type="entry name" value="DjlA_N"/>
</dbReference>
<protein>
    <submittedName>
        <fullName evidence="2">Tellurite resistance protein TerB</fullName>
    </submittedName>
</protein>
<keyword evidence="3" id="KW-1185">Reference proteome</keyword>
<dbReference type="InterPro" id="IPR029024">
    <property type="entry name" value="TerB-like"/>
</dbReference>
<comment type="caution">
    <text evidence="2">The sequence shown here is derived from an EMBL/GenBank/DDBJ whole genome shotgun (WGS) entry which is preliminary data.</text>
</comment>
<dbReference type="EMBL" id="QRDW01000005">
    <property type="protein sequence ID" value="RED49895.1"/>
    <property type="molecule type" value="Genomic_DNA"/>
</dbReference>
<gene>
    <name evidence="2" type="ORF">DFP90_105268</name>
</gene>